<evidence type="ECO:0000313" key="3">
    <source>
        <dbReference type="Proteomes" id="UP001143330"/>
    </source>
</evidence>
<reference evidence="2" key="1">
    <citation type="journal article" date="2014" name="Int. J. Syst. Evol. Microbiol.">
        <title>Complete genome sequence of Corynebacterium casei LMG S-19264T (=DSM 44701T), isolated from a smear-ripened cheese.</title>
        <authorList>
            <consortium name="US DOE Joint Genome Institute (JGI-PGF)"/>
            <person name="Walter F."/>
            <person name="Albersmeier A."/>
            <person name="Kalinowski J."/>
            <person name="Ruckert C."/>
        </authorList>
    </citation>
    <scope>NUCLEOTIDE SEQUENCE</scope>
    <source>
        <strain evidence="2">VKM B-2789</strain>
    </source>
</reference>
<dbReference type="InterPro" id="IPR000160">
    <property type="entry name" value="GGDEF_dom"/>
</dbReference>
<dbReference type="EMBL" id="BSFM01000014">
    <property type="protein sequence ID" value="GLK84982.1"/>
    <property type="molecule type" value="Genomic_DNA"/>
</dbReference>
<reference evidence="2" key="2">
    <citation type="submission" date="2023-01" db="EMBL/GenBank/DDBJ databases">
        <authorList>
            <person name="Sun Q."/>
            <person name="Evtushenko L."/>
        </authorList>
    </citation>
    <scope>NUCLEOTIDE SEQUENCE</scope>
    <source>
        <strain evidence="2">VKM B-2789</strain>
    </source>
</reference>
<evidence type="ECO:0000259" key="1">
    <source>
        <dbReference type="PROSITE" id="PS50887"/>
    </source>
</evidence>
<dbReference type="SUPFAM" id="SSF55785">
    <property type="entry name" value="PYP-like sensor domain (PAS domain)"/>
    <property type="match status" value="1"/>
</dbReference>
<name>A0A9W6JXB3_9HYPH</name>
<dbReference type="AlphaFoldDB" id="A0A9W6JXB3"/>
<gene>
    <name evidence="2" type="ORF">GCM10017653_30520</name>
</gene>
<organism evidence="2 3">
    <name type="scientific">Ancylobacter defluvii</name>
    <dbReference type="NCBI Taxonomy" id="1282440"/>
    <lineage>
        <taxon>Bacteria</taxon>
        <taxon>Pseudomonadati</taxon>
        <taxon>Pseudomonadota</taxon>
        <taxon>Alphaproteobacteria</taxon>
        <taxon>Hyphomicrobiales</taxon>
        <taxon>Xanthobacteraceae</taxon>
        <taxon>Ancylobacter</taxon>
    </lineage>
</organism>
<dbReference type="PANTHER" id="PTHR44757">
    <property type="entry name" value="DIGUANYLATE CYCLASE DGCP"/>
    <property type="match status" value="1"/>
</dbReference>
<feature type="domain" description="GGDEF" evidence="1">
    <location>
        <begin position="164"/>
        <end position="296"/>
    </location>
</feature>
<dbReference type="InterPro" id="IPR035965">
    <property type="entry name" value="PAS-like_dom_sf"/>
</dbReference>
<dbReference type="Gene3D" id="3.30.70.270">
    <property type="match status" value="1"/>
</dbReference>
<dbReference type="InterPro" id="IPR052155">
    <property type="entry name" value="Biofilm_reg_signaling"/>
</dbReference>
<dbReference type="CDD" id="cd00130">
    <property type="entry name" value="PAS"/>
    <property type="match status" value="1"/>
</dbReference>
<dbReference type="Pfam" id="PF13188">
    <property type="entry name" value="PAS_8"/>
    <property type="match status" value="1"/>
</dbReference>
<dbReference type="PROSITE" id="PS50887">
    <property type="entry name" value="GGDEF"/>
    <property type="match status" value="1"/>
</dbReference>
<dbReference type="NCBIfam" id="TIGR00254">
    <property type="entry name" value="GGDEF"/>
    <property type="match status" value="1"/>
</dbReference>
<keyword evidence="3" id="KW-1185">Reference proteome</keyword>
<dbReference type="SUPFAM" id="SSF55073">
    <property type="entry name" value="Nucleotide cyclase"/>
    <property type="match status" value="1"/>
</dbReference>
<dbReference type="InterPro" id="IPR029787">
    <property type="entry name" value="Nucleotide_cyclase"/>
</dbReference>
<proteinExistence type="predicted"/>
<dbReference type="Pfam" id="PF00990">
    <property type="entry name" value="GGDEF"/>
    <property type="match status" value="1"/>
</dbReference>
<dbReference type="SMART" id="SM00267">
    <property type="entry name" value="GGDEF"/>
    <property type="match status" value="1"/>
</dbReference>
<comment type="caution">
    <text evidence="2">The sequence shown here is derived from an EMBL/GenBank/DDBJ whole genome shotgun (WGS) entry which is preliminary data.</text>
</comment>
<dbReference type="Gene3D" id="3.30.450.20">
    <property type="entry name" value="PAS domain"/>
    <property type="match status" value="1"/>
</dbReference>
<dbReference type="InterPro" id="IPR043128">
    <property type="entry name" value="Rev_trsase/Diguanyl_cyclase"/>
</dbReference>
<dbReference type="CDD" id="cd01949">
    <property type="entry name" value="GGDEF"/>
    <property type="match status" value="1"/>
</dbReference>
<sequence length="300" mass="33576">MIPRQVVYEALVDVFELSPVAICISTAEYVSRYIMANPAYLSLIGRSWEEIADQPMYLDTVRNLDDPQRLRRLHELETVGLYQLEEVDLRHSSGRIIPTLISTQRRTINGQQLDIEIIIDNSERKAFERGILEAAYTDVVTGLPNRAAFDHRLRNLLAQWHVDQGVALAYIDLNGFKSVNDRHGHLVGDRVLRHVAERLRSYVDPQRFAARIGGDEFVLLSTFPRDQAPTADDLHVFAETICTTMPIDDHQLAIGAAIGVAMCMTAIDADALLRHADTLMYAAKATGQTIAVDLGWIDGA</sequence>
<dbReference type="Proteomes" id="UP001143330">
    <property type="component" value="Unassembled WGS sequence"/>
</dbReference>
<accession>A0A9W6JXB3</accession>
<dbReference type="PANTHER" id="PTHR44757:SF2">
    <property type="entry name" value="BIOFILM ARCHITECTURE MAINTENANCE PROTEIN MBAA"/>
    <property type="match status" value="1"/>
</dbReference>
<evidence type="ECO:0000313" key="2">
    <source>
        <dbReference type="EMBL" id="GLK84982.1"/>
    </source>
</evidence>
<dbReference type="InterPro" id="IPR000014">
    <property type="entry name" value="PAS"/>
</dbReference>
<protein>
    <recommendedName>
        <fullName evidence="1">GGDEF domain-containing protein</fullName>
    </recommendedName>
</protein>